<dbReference type="PANTHER" id="PTHR47012">
    <property type="entry name" value="LAMIN TAIL DOMAIN-CONTAINING PROTEIN 1"/>
    <property type="match status" value="1"/>
</dbReference>
<dbReference type="STRING" id="246437.L9LFD6"/>
<dbReference type="EMBL" id="KB320405">
    <property type="protein sequence ID" value="ELW72542.1"/>
    <property type="molecule type" value="Genomic_DNA"/>
</dbReference>
<evidence type="ECO:0000259" key="2">
    <source>
        <dbReference type="PROSITE" id="PS51841"/>
    </source>
</evidence>
<dbReference type="Proteomes" id="UP000011518">
    <property type="component" value="Unassembled WGS sequence"/>
</dbReference>
<accession>L9LFD6</accession>
<evidence type="ECO:0000313" key="4">
    <source>
        <dbReference type="Proteomes" id="UP000011518"/>
    </source>
</evidence>
<gene>
    <name evidence="3" type="ORF">TREES_T100009634</name>
</gene>
<reference evidence="4" key="1">
    <citation type="submission" date="2012-07" db="EMBL/GenBank/DDBJ databases">
        <title>Genome of the Chinese tree shrew, a rising model animal genetically related to primates.</title>
        <authorList>
            <person name="Zhang G."/>
            <person name="Fan Y."/>
            <person name="Yao Y."/>
            <person name="Huang Z."/>
        </authorList>
    </citation>
    <scope>NUCLEOTIDE SEQUENCE [LARGE SCALE GENOMIC DNA]</scope>
</reference>
<dbReference type="PANTHER" id="PTHR47012:SF1">
    <property type="entry name" value="LAMIN TAIL DOMAIN-CONTAINING PROTEIN 1"/>
    <property type="match status" value="1"/>
</dbReference>
<dbReference type="Pfam" id="PF00932">
    <property type="entry name" value="LTD"/>
    <property type="match status" value="1"/>
</dbReference>
<dbReference type="Gene3D" id="2.60.40.1260">
    <property type="entry name" value="Lamin Tail domain"/>
    <property type="match status" value="1"/>
</dbReference>
<dbReference type="PROSITE" id="PS51841">
    <property type="entry name" value="LTD"/>
    <property type="match status" value="1"/>
</dbReference>
<dbReference type="eggNOG" id="KOG0977">
    <property type="taxonomic scope" value="Eukaryota"/>
</dbReference>
<dbReference type="FunCoup" id="L9LFD6">
    <property type="interactions" value="32"/>
</dbReference>
<proteinExistence type="predicted"/>
<feature type="compositionally biased region" description="Basic and acidic residues" evidence="1">
    <location>
        <begin position="311"/>
        <end position="329"/>
    </location>
</feature>
<dbReference type="InParanoid" id="L9LFD6"/>
<dbReference type="AlphaFoldDB" id="L9LFD6"/>
<dbReference type="InterPro" id="IPR001322">
    <property type="entry name" value="Lamin_tail_dom"/>
</dbReference>
<sequence length="427" mass="48261">MKDTHDIQEAPETLQSEVNKQDNKMKKQELKEEKYENLPVSQGSSVHFYPKAKISDVTALSLSLDIPLGFHIVTPQSSGITMSTMGPLTSKSTMKTYSLEEVSSELSFIPEKLPEIPMIGEGEDYFLSLFGDAKKLIPHSDYIEKTYKHFSTILEEVGQSTSSSLGDIRIAEVKDMFIKLINSSMDKELEIGDHVLQQNVNGQTISSYRFLPNIIMQASSTVTVWAAESEAKHHPPTDFLWKEQNRFRTTPDCTMILCKPNGEAIAWYTPIHWKQAWEKLETDIEFERCSVVSPTFRRHVFHWTASTTTLTKEKQPQPKKETSKGQVEEARAFLERKREIPPTLLPNCSPWCHSPSYPAHPYCPLIEPHTVCAAGSSLGRLPRSQSARLSSAPGKSKGYNSKENKERERGRVNVCVCVCVCVYTHMC</sequence>
<reference evidence="4" key="2">
    <citation type="journal article" date="2013" name="Nat. Commun.">
        <title>Genome of the Chinese tree shrew.</title>
        <authorList>
            <person name="Fan Y."/>
            <person name="Huang Z.Y."/>
            <person name="Cao C.C."/>
            <person name="Chen C.S."/>
            <person name="Chen Y.X."/>
            <person name="Fan D.D."/>
            <person name="He J."/>
            <person name="Hou H.L."/>
            <person name="Hu L."/>
            <person name="Hu X.T."/>
            <person name="Jiang X.T."/>
            <person name="Lai R."/>
            <person name="Lang Y.S."/>
            <person name="Liang B."/>
            <person name="Liao S.G."/>
            <person name="Mu D."/>
            <person name="Ma Y.Y."/>
            <person name="Niu Y.Y."/>
            <person name="Sun X.Q."/>
            <person name="Xia J.Q."/>
            <person name="Xiao J."/>
            <person name="Xiong Z.Q."/>
            <person name="Xu L."/>
            <person name="Yang L."/>
            <person name="Zhang Y."/>
            <person name="Zhao W."/>
            <person name="Zhao X.D."/>
            <person name="Zheng Y.T."/>
            <person name="Zhou J.M."/>
            <person name="Zhu Y.B."/>
            <person name="Zhang G.J."/>
            <person name="Wang J."/>
            <person name="Yao Y.G."/>
        </authorList>
    </citation>
    <scope>NUCLEOTIDE SEQUENCE [LARGE SCALE GENOMIC DNA]</scope>
</reference>
<evidence type="ECO:0000313" key="3">
    <source>
        <dbReference type="EMBL" id="ELW72542.1"/>
    </source>
</evidence>
<organism evidence="3 4">
    <name type="scientific">Tupaia chinensis</name>
    <name type="common">Chinese tree shrew</name>
    <name type="synonym">Tupaia belangeri chinensis</name>
    <dbReference type="NCBI Taxonomy" id="246437"/>
    <lineage>
        <taxon>Eukaryota</taxon>
        <taxon>Metazoa</taxon>
        <taxon>Chordata</taxon>
        <taxon>Craniata</taxon>
        <taxon>Vertebrata</taxon>
        <taxon>Euteleostomi</taxon>
        <taxon>Mammalia</taxon>
        <taxon>Eutheria</taxon>
        <taxon>Euarchontoglires</taxon>
        <taxon>Scandentia</taxon>
        <taxon>Tupaiidae</taxon>
        <taxon>Tupaia</taxon>
    </lineage>
</organism>
<dbReference type="InterPro" id="IPR036415">
    <property type="entry name" value="Lamin_tail_dom_sf"/>
</dbReference>
<feature type="domain" description="LTD" evidence="2">
    <location>
        <begin position="156"/>
        <end position="272"/>
    </location>
</feature>
<feature type="region of interest" description="Disordered" evidence="1">
    <location>
        <begin position="308"/>
        <end position="329"/>
    </location>
</feature>
<dbReference type="GO" id="GO:0005737">
    <property type="term" value="C:cytoplasm"/>
    <property type="evidence" value="ECO:0007669"/>
    <property type="project" value="TreeGrafter"/>
</dbReference>
<dbReference type="GO" id="GO:0005635">
    <property type="term" value="C:nuclear envelope"/>
    <property type="evidence" value="ECO:0007669"/>
    <property type="project" value="TreeGrafter"/>
</dbReference>
<feature type="compositionally biased region" description="Basic and acidic residues" evidence="1">
    <location>
        <begin position="19"/>
        <end position="36"/>
    </location>
</feature>
<feature type="region of interest" description="Disordered" evidence="1">
    <location>
        <begin position="1"/>
        <end position="36"/>
    </location>
</feature>
<protein>
    <submittedName>
        <fullName evidence="3">Intermediate filament tail domain-containing protein 1</fullName>
    </submittedName>
</protein>
<evidence type="ECO:0000256" key="1">
    <source>
        <dbReference type="SAM" id="MobiDB-lite"/>
    </source>
</evidence>
<name>L9LFD6_TUPCH</name>
<dbReference type="SUPFAM" id="SSF74853">
    <property type="entry name" value="Lamin A/C globular tail domain"/>
    <property type="match status" value="1"/>
</dbReference>
<dbReference type="InterPro" id="IPR042840">
    <property type="entry name" value="LMNTD1"/>
</dbReference>
<keyword evidence="4" id="KW-1185">Reference proteome</keyword>
<feature type="region of interest" description="Disordered" evidence="1">
    <location>
        <begin position="383"/>
        <end position="405"/>
    </location>
</feature>